<organism evidence="2 3">
    <name type="scientific">Gigaspora rosea</name>
    <dbReference type="NCBI Taxonomy" id="44941"/>
    <lineage>
        <taxon>Eukaryota</taxon>
        <taxon>Fungi</taxon>
        <taxon>Fungi incertae sedis</taxon>
        <taxon>Mucoromycota</taxon>
        <taxon>Glomeromycotina</taxon>
        <taxon>Glomeromycetes</taxon>
        <taxon>Diversisporales</taxon>
        <taxon>Gigasporaceae</taxon>
        <taxon>Gigaspora</taxon>
    </lineage>
</organism>
<sequence length="829" mass="97756">MTSNSDNPHVGISVEPPDKNKNVKILELVCSPKLKYVSALYEENDIVLWSIDSQEQRLTKVKTIHIDNIRTKEKTYEISENDSVSIKKIFAISDNKQGSISLDRTDSYNFKKEIKLTFPDWQKEIDFLSFVENGDIIMVNIKYYRAYVFSSNGTDNMKLVCKSMIELQYFKKIYITPKGKLILFNNTIYEILMWNIENLSIETRILVDWDHKLESIEISDDEALLIVCTKNKEIKEARLYVFSTETGINLAYLNSTKLGIDRFHLIASQKGERLLYIDISKNRYNLLDPYNFNNPINARKLFEKIEEKPIQGPYIIKSDQIIYTIDGNLSIKKLVHDDSNDWVEYLRKELKDTNSITSPSEKTIKIISSTGDYNGGKKESIGKFLKWELELDDKSVILTVIDYNYRTNKWNPDDKKKKLDILPSLKDVDGNNFIVHCEVLENDDFITITRIGIFIWTYKLSGIKMHYFWNNWNNRLENFIFEKKKFENLFKDWQLGRILPASNFETVHKNLDIEFGKEKAQLFKDFLKDNITEELYLTCYGKDIMKTLIKLKDDKWIRYLGHSCMEKCVKEDNHLISKISLLSIIFENFKDLSEDHPAFIASTLSKIAFVVPTNVITPKSVSPHLSSYGKYCHLSKTSYFDRFTSTLWDCWIRFKKIFKDYFQKFQNSHPFFRDSIVNPVIEFYDVGHSSTILAIPLPNFVSYPKEYNPWKELFLPKPNPFTHSYSLEVINEEFYRYLNGEVLLKFKWHTYGRKYYFAVWAIYTIFLFCFIIAATCYESISQISLFILLNMSIFLGIWHLLLELRQFIFSPLTYVYSLWNYFGNMKFNV</sequence>
<dbReference type="STRING" id="44941.A0A397UQ41"/>
<proteinExistence type="predicted"/>
<name>A0A397UQ41_9GLOM</name>
<keyword evidence="1" id="KW-1133">Transmembrane helix</keyword>
<feature type="transmembrane region" description="Helical" evidence="1">
    <location>
        <begin position="755"/>
        <end position="776"/>
    </location>
</feature>
<dbReference type="Proteomes" id="UP000266673">
    <property type="component" value="Unassembled WGS sequence"/>
</dbReference>
<accession>A0A397UQ41</accession>
<evidence type="ECO:0008006" key="4">
    <source>
        <dbReference type="Google" id="ProtNLM"/>
    </source>
</evidence>
<keyword evidence="1" id="KW-0472">Membrane</keyword>
<keyword evidence="3" id="KW-1185">Reference proteome</keyword>
<evidence type="ECO:0000256" key="1">
    <source>
        <dbReference type="SAM" id="Phobius"/>
    </source>
</evidence>
<dbReference type="SUPFAM" id="SSF82171">
    <property type="entry name" value="DPP6 N-terminal domain-like"/>
    <property type="match status" value="1"/>
</dbReference>
<keyword evidence="1" id="KW-0812">Transmembrane</keyword>
<evidence type="ECO:0000313" key="3">
    <source>
        <dbReference type="Proteomes" id="UP000266673"/>
    </source>
</evidence>
<gene>
    <name evidence="2" type="ORF">C2G38_2042691</name>
</gene>
<dbReference type="AlphaFoldDB" id="A0A397UQ41"/>
<protein>
    <recommendedName>
        <fullName evidence="4">Ion transport domain-containing protein</fullName>
    </recommendedName>
</protein>
<dbReference type="EMBL" id="QKWP01001135">
    <property type="protein sequence ID" value="RIB11418.1"/>
    <property type="molecule type" value="Genomic_DNA"/>
</dbReference>
<dbReference type="OrthoDB" id="2413930at2759"/>
<feature type="transmembrane region" description="Helical" evidence="1">
    <location>
        <begin position="783"/>
        <end position="801"/>
    </location>
</feature>
<evidence type="ECO:0000313" key="2">
    <source>
        <dbReference type="EMBL" id="RIB11418.1"/>
    </source>
</evidence>
<reference evidence="2 3" key="1">
    <citation type="submission" date="2018-06" db="EMBL/GenBank/DDBJ databases">
        <title>Comparative genomics reveals the genomic features of Rhizophagus irregularis, R. cerebriforme, R. diaphanum and Gigaspora rosea, and their symbiotic lifestyle signature.</title>
        <authorList>
            <person name="Morin E."/>
            <person name="San Clemente H."/>
            <person name="Chen E.C.H."/>
            <person name="De La Providencia I."/>
            <person name="Hainaut M."/>
            <person name="Kuo A."/>
            <person name="Kohler A."/>
            <person name="Murat C."/>
            <person name="Tang N."/>
            <person name="Roy S."/>
            <person name="Loubradou J."/>
            <person name="Henrissat B."/>
            <person name="Grigoriev I.V."/>
            <person name="Corradi N."/>
            <person name="Roux C."/>
            <person name="Martin F.M."/>
        </authorList>
    </citation>
    <scope>NUCLEOTIDE SEQUENCE [LARGE SCALE GENOMIC DNA]</scope>
    <source>
        <strain evidence="2 3">DAOM 194757</strain>
    </source>
</reference>
<comment type="caution">
    <text evidence="2">The sequence shown here is derived from an EMBL/GenBank/DDBJ whole genome shotgun (WGS) entry which is preliminary data.</text>
</comment>
<feature type="transmembrane region" description="Helical" evidence="1">
    <location>
        <begin position="807"/>
        <end position="823"/>
    </location>
</feature>